<organism evidence="8 9">
    <name type="scientific">Megamonas funiformis</name>
    <dbReference type="NCBI Taxonomy" id="437897"/>
    <lineage>
        <taxon>Bacteria</taxon>
        <taxon>Bacillati</taxon>
        <taxon>Bacillota</taxon>
        <taxon>Negativicutes</taxon>
        <taxon>Selenomonadales</taxon>
        <taxon>Selenomonadaceae</taxon>
        <taxon>Megamonas</taxon>
    </lineage>
</organism>
<evidence type="ECO:0000313" key="9">
    <source>
        <dbReference type="Proteomes" id="UP001198190"/>
    </source>
</evidence>
<keyword evidence="3 5" id="KW-0238">DNA-binding</keyword>
<evidence type="ECO:0000256" key="3">
    <source>
        <dbReference type="ARBA" id="ARBA00023125"/>
    </source>
</evidence>
<dbReference type="InterPro" id="IPR050808">
    <property type="entry name" value="Phage_Integrase"/>
</dbReference>
<accession>A0AAW4UBI6</accession>
<dbReference type="SUPFAM" id="SSF56349">
    <property type="entry name" value="DNA breaking-rejoining enzymes"/>
    <property type="match status" value="1"/>
</dbReference>
<protein>
    <submittedName>
        <fullName evidence="8">Tyrosine-type recombinase/integrase</fullName>
    </submittedName>
</protein>
<dbReference type="GO" id="GO:0006310">
    <property type="term" value="P:DNA recombination"/>
    <property type="evidence" value="ECO:0007669"/>
    <property type="project" value="UniProtKB-KW"/>
</dbReference>
<proteinExistence type="inferred from homology"/>
<dbReference type="InterPro" id="IPR013762">
    <property type="entry name" value="Integrase-like_cat_sf"/>
</dbReference>
<comment type="similarity">
    <text evidence="1">Belongs to the 'phage' integrase family.</text>
</comment>
<gene>
    <name evidence="8" type="ORF">LIY65_06700</name>
</gene>
<dbReference type="PANTHER" id="PTHR30629:SF2">
    <property type="entry name" value="PROPHAGE INTEGRASE INTS-RELATED"/>
    <property type="match status" value="1"/>
</dbReference>
<dbReference type="InterPro" id="IPR044068">
    <property type="entry name" value="CB"/>
</dbReference>
<evidence type="ECO:0000313" key="8">
    <source>
        <dbReference type="EMBL" id="MCB6828383.1"/>
    </source>
</evidence>
<dbReference type="Gene3D" id="1.10.150.130">
    <property type="match status" value="1"/>
</dbReference>
<dbReference type="PROSITE" id="PS51900">
    <property type="entry name" value="CB"/>
    <property type="match status" value="1"/>
</dbReference>
<reference evidence="8" key="1">
    <citation type="submission" date="2021-10" db="EMBL/GenBank/DDBJ databases">
        <title>Collection of gut derived symbiotic bacterial strains cultured from healthy donors.</title>
        <authorList>
            <person name="Lin H."/>
            <person name="Littmann E."/>
            <person name="Claire K."/>
            <person name="Pamer E."/>
        </authorList>
    </citation>
    <scope>NUCLEOTIDE SEQUENCE</scope>
    <source>
        <strain evidence="8">MSK.7.16</strain>
    </source>
</reference>
<feature type="domain" description="Core-binding (CB)" evidence="7">
    <location>
        <begin position="63"/>
        <end position="145"/>
    </location>
</feature>
<name>A0AAW4UBI6_9FIRM</name>
<evidence type="ECO:0000256" key="2">
    <source>
        <dbReference type="ARBA" id="ARBA00022908"/>
    </source>
</evidence>
<dbReference type="EMBL" id="JAJCGD010000014">
    <property type="protein sequence ID" value="MCB6828383.1"/>
    <property type="molecule type" value="Genomic_DNA"/>
</dbReference>
<feature type="domain" description="Tyr recombinase" evidence="6">
    <location>
        <begin position="167"/>
        <end position="336"/>
    </location>
</feature>
<dbReference type="GO" id="GO:0015074">
    <property type="term" value="P:DNA integration"/>
    <property type="evidence" value="ECO:0007669"/>
    <property type="project" value="UniProtKB-KW"/>
</dbReference>
<evidence type="ECO:0000256" key="1">
    <source>
        <dbReference type="ARBA" id="ARBA00008857"/>
    </source>
</evidence>
<dbReference type="RefSeq" id="WP_227152937.1">
    <property type="nucleotide sequence ID" value="NZ_JAJCGD010000014.1"/>
</dbReference>
<dbReference type="Proteomes" id="UP001198190">
    <property type="component" value="Unassembled WGS sequence"/>
</dbReference>
<evidence type="ECO:0000256" key="4">
    <source>
        <dbReference type="ARBA" id="ARBA00023172"/>
    </source>
</evidence>
<evidence type="ECO:0000259" key="6">
    <source>
        <dbReference type="PROSITE" id="PS51898"/>
    </source>
</evidence>
<sequence>MRKPNGYGSIKKLSGNRRRPFVFVITQDGKQKAIEYFCTQTEAEIYAADYNKKNNKILHGHETTFDELFYRWLPFYIDKHQPSKSTINSYHNSYKHCLSLYEMPLKKIKYYHLQDIIDTVKRKGLSYSTCKKIRSTLSLMFKYALMMEYVDKNYVMLLNLGKNKQKRPHKPFTRQKINKLWSNLNIEGVDTVLILIYTGMRVGELLNLTKDNIYMRQKYIKITKSKTKSGLRIIPIHEKIFPLIIKRMNMPGKHLICQYNEKPYNYSTYCTLWDKIMLALNAKYTPHDCRHTCATLMDNAEVNYNAKRKILGHACSDVTNGVYTHKDIRQLRKAINKIK</sequence>
<keyword evidence="2" id="KW-0229">DNA integration</keyword>
<dbReference type="InterPro" id="IPR011010">
    <property type="entry name" value="DNA_brk_join_enz"/>
</dbReference>
<dbReference type="InterPro" id="IPR002104">
    <property type="entry name" value="Integrase_catalytic"/>
</dbReference>
<comment type="caution">
    <text evidence="8">The sequence shown here is derived from an EMBL/GenBank/DDBJ whole genome shotgun (WGS) entry which is preliminary data.</text>
</comment>
<dbReference type="AlphaFoldDB" id="A0AAW4UBI6"/>
<dbReference type="Gene3D" id="1.10.443.10">
    <property type="entry name" value="Intergrase catalytic core"/>
    <property type="match status" value="1"/>
</dbReference>
<evidence type="ECO:0000259" key="7">
    <source>
        <dbReference type="PROSITE" id="PS51900"/>
    </source>
</evidence>
<dbReference type="Pfam" id="PF00589">
    <property type="entry name" value="Phage_integrase"/>
    <property type="match status" value="1"/>
</dbReference>
<evidence type="ECO:0000256" key="5">
    <source>
        <dbReference type="PROSITE-ProRule" id="PRU01248"/>
    </source>
</evidence>
<dbReference type="PROSITE" id="PS51898">
    <property type="entry name" value="TYR_RECOMBINASE"/>
    <property type="match status" value="1"/>
</dbReference>
<dbReference type="InterPro" id="IPR010998">
    <property type="entry name" value="Integrase_recombinase_N"/>
</dbReference>
<dbReference type="PANTHER" id="PTHR30629">
    <property type="entry name" value="PROPHAGE INTEGRASE"/>
    <property type="match status" value="1"/>
</dbReference>
<keyword evidence="4" id="KW-0233">DNA recombination</keyword>
<dbReference type="GO" id="GO:0003677">
    <property type="term" value="F:DNA binding"/>
    <property type="evidence" value="ECO:0007669"/>
    <property type="project" value="UniProtKB-UniRule"/>
</dbReference>